<accession>A0A168ACJ2</accession>
<reference evidence="2 3" key="1">
    <citation type="journal article" date="2016" name="Genome Biol. Evol.">
        <title>Divergent and convergent evolution of fungal pathogenicity.</title>
        <authorList>
            <person name="Shang Y."/>
            <person name="Xiao G."/>
            <person name="Zheng P."/>
            <person name="Cen K."/>
            <person name="Zhan S."/>
            <person name="Wang C."/>
        </authorList>
    </citation>
    <scope>NUCLEOTIDE SEQUENCE [LARGE SCALE GENOMIC DNA]</scope>
    <source>
        <strain evidence="2 3">RCEF 2490</strain>
    </source>
</reference>
<dbReference type="SUPFAM" id="SSF52540">
    <property type="entry name" value="P-loop containing nucleoside triphosphate hydrolases"/>
    <property type="match status" value="1"/>
</dbReference>
<dbReference type="InterPro" id="IPR035994">
    <property type="entry name" value="Nucleoside_phosphorylase_sf"/>
</dbReference>
<keyword evidence="3" id="KW-1185">Reference proteome</keyword>
<dbReference type="GO" id="GO:0009116">
    <property type="term" value="P:nucleoside metabolic process"/>
    <property type="evidence" value="ECO:0007669"/>
    <property type="project" value="InterPro"/>
</dbReference>
<organism evidence="2 3">
    <name type="scientific">Moelleriella libera RCEF 2490</name>
    <dbReference type="NCBI Taxonomy" id="1081109"/>
    <lineage>
        <taxon>Eukaryota</taxon>
        <taxon>Fungi</taxon>
        <taxon>Dikarya</taxon>
        <taxon>Ascomycota</taxon>
        <taxon>Pezizomycotina</taxon>
        <taxon>Sordariomycetes</taxon>
        <taxon>Hypocreomycetidae</taxon>
        <taxon>Hypocreales</taxon>
        <taxon>Clavicipitaceae</taxon>
        <taxon>Moelleriella</taxon>
    </lineage>
</organism>
<dbReference type="GO" id="GO:0043531">
    <property type="term" value="F:ADP binding"/>
    <property type="evidence" value="ECO:0007669"/>
    <property type="project" value="InterPro"/>
</dbReference>
<evidence type="ECO:0000259" key="1">
    <source>
        <dbReference type="Pfam" id="PF00931"/>
    </source>
</evidence>
<dbReference type="EMBL" id="AZGY01000012">
    <property type="protein sequence ID" value="KZZ93759.1"/>
    <property type="molecule type" value="Genomic_DNA"/>
</dbReference>
<dbReference type="InterPro" id="IPR027417">
    <property type="entry name" value="P-loop_NTPase"/>
</dbReference>
<dbReference type="InterPro" id="IPR019734">
    <property type="entry name" value="TPR_rpt"/>
</dbReference>
<dbReference type="Gene3D" id="3.40.50.300">
    <property type="entry name" value="P-loop containing nucleotide triphosphate hydrolases"/>
    <property type="match status" value="1"/>
</dbReference>
<evidence type="ECO:0000313" key="2">
    <source>
        <dbReference type="EMBL" id="KZZ93759.1"/>
    </source>
</evidence>
<proteinExistence type="predicted"/>
<evidence type="ECO:0000313" key="3">
    <source>
        <dbReference type="Proteomes" id="UP000078544"/>
    </source>
</evidence>
<dbReference type="InterPro" id="IPR002182">
    <property type="entry name" value="NB-ARC"/>
</dbReference>
<dbReference type="Gene3D" id="3.40.50.1580">
    <property type="entry name" value="Nucleoside phosphorylase domain"/>
    <property type="match status" value="1"/>
</dbReference>
<dbReference type="Proteomes" id="UP000078544">
    <property type="component" value="Unassembled WGS sequence"/>
</dbReference>
<dbReference type="OrthoDB" id="1658288at2759"/>
<sequence length="907" mass="100628">MALDPRDYQIALIAPLHIEARAVICLLDRKHDGHFALQCGDDYVFRAGEMCQHNVVIATLPAGQEYGTASAAALASQVKKFFPSLWFGLLVGVAAGLPKLTGPYPRDIRLGDILVALPDGESAGLVAYGLGKETKDGFRLLRNGHVLAMTETVVRAAIGDIKLQAPDDFHLVKPYYEEIKDKEHIDGTFVDPGQDADVLYTVDDSGASRVEARDPRPSERRTRIWYGPIGSGDKLMKNAAERDALRDQHGLIGLEMEAAGTMNRIPVGVIRAACDYGDEHKNKQWQPYAAAMAGAFAKALLARVPPRKPVGNQVPPRNPVVCHIPYKRSTTFSGREAQLEQVKCKLFSEARGRVAIAGLGGMGKTQIALELAYRVHHMESMDDQLSVLWMPAQSLAAFHEAATVVARKLRLGIDGPDDVKEVLRDYLSSDVAGQWLLVLDNLDDESVFDGEVDKSKGLRDFLPQSWTGRILITTRSFPVATDVAGADVIELDAMRPDEALTFLNRALRIKPEGRDLACSADLLERLAYMPLTIGQAVSYMNKTRQPISVYLSHWDKADKADKAEQGMNRLLRKFLRDETHHDATQGAVATTWIVSFEAICDKDAGAARVLSFIQWIDYKAIPLSILPITGSEADLRDSIGVICEYGFLTWRQDDVALDMHRLVHLALRCWPKKLQEGLRKAEVGEHLLNIFPPPDWESRATWRQLLPHVLTLVKDDQSSRDKAILELAYQASLCLSVDGRIIEMLQYIRVVVAVRTETLAETHPDRLASQHMLAIAYLSNGQVQDAVKLLQYIVAIQEKTLVETHPDYLASQHELAYAYLANGQVQDAVKLFQYIVAIREKTLAETHPSCLASQYGLARAYLANGQDQDAVKLFQHVVAIMEKTLAETYPDRLASQYGLMCVYQANG</sequence>
<comment type="caution">
    <text evidence="2">The sequence shown here is derived from an EMBL/GenBank/DDBJ whole genome shotgun (WGS) entry which is preliminary data.</text>
</comment>
<dbReference type="SMART" id="SM00028">
    <property type="entry name" value="TPR"/>
    <property type="match status" value="3"/>
</dbReference>
<dbReference type="GO" id="GO:0003824">
    <property type="term" value="F:catalytic activity"/>
    <property type="evidence" value="ECO:0007669"/>
    <property type="project" value="InterPro"/>
</dbReference>
<protein>
    <submittedName>
        <fullName evidence="2">Tetratricopeptide-like helical</fullName>
    </submittedName>
</protein>
<dbReference type="PANTHER" id="PTHR46082:SF11">
    <property type="entry name" value="AAA+ ATPASE DOMAIN-CONTAINING PROTEIN-RELATED"/>
    <property type="match status" value="1"/>
</dbReference>
<dbReference type="AlphaFoldDB" id="A0A168ACJ2"/>
<dbReference type="SUPFAM" id="SSF48452">
    <property type="entry name" value="TPR-like"/>
    <property type="match status" value="1"/>
</dbReference>
<dbReference type="Pfam" id="PF13374">
    <property type="entry name" value="TPR_10"/>
    <property type="match status" value="1"/>
</dbReference>
<name>A0A168ACJ2_9HYPO</name>
<dbReference type="PANTHER" id="PTHR46082">
    <property type="entry name" value="ATP/GTP-BINDING PROTEIN-RELATED"/>
    <property type="match status" value="1"/>
</dbReference>
<dbReference type="InterPro" id="IPR011990">
    <property type="entry name" value="TPR-like_helical_dom_sf"/>
</dbReference>
<feature type="domain" description="NB-ARC" evidence="1">
    <location>
        <begin position="336"/>
        <end position="505"/>
    </location>
</feature>
<dbReference type="InterPro" id="IPR053137">
    <property type="entry name" value="NLR-like"/>
</dbReference>
<dbReference type="STRING" id="1081109.A0A168ACJ2"/>
<dbReference type="Pfam" id="PF00931">
    <property type="entry name" value="NB-ARC"/>
    <property type="match status" value="1"/>
</dbReference>
<dbReference type="Pfam" id="PF13424">
    <property type="entry name" value="TPR_12"/>
    <property type="match status" value="1"/>
</dbReference>
<dbReference type="SUPFAM" id="SSF53167">
    <property type="entry name" value="Purine and uridine phosphorylases"/>
    <property type="match status" value="1"/>
</dbReference>
<dbReference type="Gene3D" id="1.25.40.10">
    <property type="entry name" value="Tetratricopeptide repeat domain"/>
    <property type="match status" value="1"/>
</dbReference>
<gene>
    <name evidence="2" type="ORF">AAL_05475</name>
</gene>